<name>A0A372GAX5_9ACTN</name>
<dbReference type="GO" id="GO:0016787">
    <property type="term" value="F:hydrolase activity"/>
    <property type="evidence" value="ECO:0007669"/>
    <property type="project" value="UniProtKB-KW"/>
</dbReference>
<proteinExistence type="predicted"/>
<dbReference type="Pfam" id="PF04909">
    <property type="entry name" value="Amidohydro_2"/>
    <property type="match status" value="1"/>
</dbReference>
<dbReference type="InterPro" id="IPR032466">
    <property type="entry name" value="Metal_Hydrolase"/>
</dbReference>
<accession>A0A372GAX5</accession>
<dbReference type="Gene3D" id="3.20.20.140">
    <property type="entry name" value="Metal-dependent hydrolases"/>
    <property type="match status" value="1"/>
</dbReference>
<keyword evidence="3" id="KW-0378">Hydrolase</keyword>
<dbReference type="Proteomes" id="UP000262882">
    <property type="component" value="Unassembled WGS sequence"/>
</dbReference>
<dbReference type="GO" id="GO:0005737">
    <property type="term" value="C:cytoplasm"/>
    <property type="evidence" value="ECO:0007669"/>
    <property type="project" value="TreeGrafter"/>
</dbReference>
<dbReference type="InterPro" id="IPR032465">
    <property type="entry name" value="ACMSD"/>
</dbReference>
<reference evidence="3 4" key="1">
    <citation type="submission" date="2018-08" db="EMBL/GenBank/DDBJ databases">
        <title>Actinomadura spongicola sp. nov., isolated from marine sponge Leucetta chagosensis.</title>
        <authorList>
            <person name="Li L."/>
            <person name="Lin H.W."/>
        </authorList>
    </citation>
    <scope>NUCLEOTIDE SEQUENCE [LARGE SCALE GENOMIC DNA]</scope>
    <source>
        <strain evidence="3 4">LHW52907</strain>
    </source>
</reference>
<organism evidence="3 4">
    <name type="scientific">Actinomadura spongiicola</name>
    <dbReference type="NCBI Taxonomy" id="2303421"/>
    <lineage>
        <taxon>Bacteria</taxon>
        <taxon>Bacillati</taxon>
        <taxon>Actinomycetota</taxon>
        <taxon>Actinomycetes</taxon>
        <taxon>Streptosporangiales</taxon>
        <taxon>Thermomonosporaceae</taxon>
        <taxon>Actinomadura</taxon>
    </lineage>
</organism>
<evidence type="ECO:0000313" key="3">
    <source>
        <dbReference type="EMBL" id="RFS82500.1"/>
    </source>
</evidence>
<evidence type="ECO:0000256" key="1">
    <source>
        <dbReference type="ARBA" id="ARBA00023239"/>
    </source>
</evidence>
<dbReference type="GO" id="GO:0019748">
    <property type="term" value="P:secondary metabolic process"/>
    <property type="evidence" value="ECO:0007669"/>
    <property type="project" value="TreeGrafter"/>
</dbReference>
<gene>
    <name evidence="3" type="ORF">D0T12_27265</name>
</gene>
<feature type="domain" description="Amidohydrolase-related" evidence="2">
    <location>
        <begin position="16"/>
        <end position="330"/>
    </location>
</feature>
<evidence type="ECO:0000313" key="4">
    <source>
        <dbReference type="Proteomes" id="UP000262882"/>
    </source>
</evidence>
<dbReference type="RefSeq" id="WP_117402889.1">
    <property type="nucleotide sequence ID" value="NZ_QVNQ01000009.1"/>
</dbReference>
<dbReference type="PANTHER" id="PTHR21240">
    <property type="entry name" value="2-AMINO-3-CARBOXYLMUCONATE-6-SEMIALDEHYDE DECARBOXYLASE"/>
    <property type="match status" value="1"/>
</dbReference>
<dbReference type="AlphaFoldDB" id="A0A372GAX5"/>
<dbReference type="PANTHER" id="PTHR21240:SF28">
    <property type="entry name" value="ISO-OROTATE DECARBOXYLASE (EUROFUNG)"/>
    <property type="match status" value="1"/>
</dbReference>
<evidence type="ECO:0000259" key="2">
    <source>
        <dbReference type="Pfam" id="PF04909"/>
    </source>
</evidence>
<sequence>MTTSSPHPATGGGRVVDVHAHAVPAALLAELKPPDLTDDLRLRFGARLTPPVPEALTDVRSRIAEMDRTGVDVQVVSPWLELSPDELDPAAATAFLNVLDEAMAAVVATRPDRLMGLVLLDRHDPKAAAVRLRRAAARPGFAGGELAVGGPGPRLDDARWDPLWKAASDTGALVLLHPWRAASPACLHTDRLGDIVDNPAQSTAAVAAMILTGVLDRFPDLRLCVVHGGGFLPYQAGRLDAIARLRADWSDDRVPPSMALRRLYYDSLTHSATSLAWLVEFAGSDHVLLGSDYPFPTGDPEAVAAVATAPGLSQAQRGDVLGGTAAGLLGRRALTVPNSMK</sequence>
<dbReference type="InterPro" id="IPR006680">
    <property type="entry name" value="Amidohydro-rel"/>
</dbReference>
<keyword evidence="4" id="KW-1185">Reference proteome</keyword>
<protein>
    <submittedName>
        <fullName evidence="3">Amidohydrolase</fullName>
    </submittedName>
</protein>
<dbReference type="SUPFAM" id="SSF51556">
    <property type="entry name" value="Metallo-dependent hydrolases"/>
    <property type="match status" value="1"/>
</dbReference>
<keyword evidence="1" id="KW-0456">Lyase</keyword>
<comment type="caution">
    <text evidence="3">The sequence shown here is derived from an EMBL/GenBank/DDBJ whole genome shotgun (WGS) entry which is preliminary data.</text>
</comment>
<dbReference type="GO" id="GO:0016831">
    <property type="term" value="F:carboxy-lyase activity"/>
    <property type="evidence" value="ECO:0007669"/>
    <property type="project" value="InterPro"/>
</dbReference>
<dbReference type="EMBL" id="QVNQ01000009">
    <property type="protein sequence ID" value="RFS82500.1"/>
    <property type="molecule type" value="Genomic_DNA"/>
</dbReference>